<dbReference type="InterPro" id="IPR008909">
    <property type="entry name" value="DALR_anticod-bd"/>
</dbReference>
<evidence type="ECO:0000256" key="9">
    <source>
        <dbReference type="ARBA" id="ARBA00039495"/>
    </source>
</evidence>
<dbReference type="Pfam" id="PF05746">
    <property type="entry name" value="DALR_1"/>
    <property type="match status" value="1"/>
</dbReference>
<dbReference type="PRINTS" id="PR01038">
    <property type="entry name" value="TRNASYNTHARG"/>
</dbReference>
<evidence type="ECO:0000256" key="2">
    <source>
        <dbReference type="ARBA" id="ARBA00012837"/>
    </source>
</evidence>
<keyword evidence="3 12" id="KW-0436">Ligase</keyword>
<dbReference type="InterPro" id="IPR009080">
    <property type="entry name" value="tRNAsynth_Ia_anticodon-bd"/>
</dbReference>
<dbReference type="PANTHER" id="PTHR11956">
    <property type="entry name" value="ARGINYL-TRNA SYNTHETASE"/>
    <property type="match status" value="1"/>
</dbReference>
<proteinExistence type="inferred from homology"/>
<dbReference type="InterPro" id="IPR035684">
    <property type="entry name" value="ArgRS_core"/>
</dbReference>
<dbReference type="InterPro" id="IPR001412">
    <property type="entry name" value="aa-tRNA-synth_I_CS"/>
</dbReference>
<dbReference type="Proteomes" id="UP000683360">
    <property type="component" value="Unassembled WGS sequence"/>
</dbReference>
<dbReference type="SMART" id="SM00836">
    <property type="entry name" value="DALR_1"/>
    <property type="match status" value="1"/>
</dbReference>
<keyword evidence="4 12" id="KW-0547">Nucleotide-binding</keyword>
<comment type="caution">
    <text evidence="14">The sequence shown here is derived from an EMBL/GenBank/DDBJ whole genome shotgun (WGS) entry which is preliminary data.</text>
</comment>
<dbReference type="EC" id="6.1.1.19" evidence="2"/>
<evidence type="ECO:0000256" key="3">
    <source>
        <dbReference type="ARBA" id="ARBA00022598"/>
    </source>
</evidence>
<dbReference type="PROSITE" id="PS00178">
    <property type="entry name" value="AA_TRNA_LIGASE_I"/>
    <property type="match status" value="1"/>
</dbReference>
<keyword evidence="5 12" id="KW-0067">ATP-binding</keyword>
<dbReference type="GO" id="GO:0006420">
    <property type="term" value="P:arginyl-tRNA aminoacylation"/>
    <property type="evidence" value="ECO:0007669"/>
    <property type="project" value="InterPro"/>
</dbReference>
<evidence type="ECO:0000256" key="8">
    <source>
        <dbReference type="ARBA" id="ARBA00033033"/>
    </source>
</evidence>
<feature type="domain" description="DALR anticodon binding" evidence="13">
    <location>
        <begin position="572"/>
        <end position="688"/>
    </location>
</feature>
<comment type="function">
    <text evidence="11">Catalyzes the attachment of arginine to tRNA(Arg) in a two-step reaction: arginine is first activated by ATP to form Arg-AMP and then transferred to the acceptor end of tRNA(Arg).</text>
</comment>
<dbReference type="PANTHER" id="PTHR11956:SF11">
    <property type="entry name" value="ARGININE--TRNA LIGASE, MITOCHONDRIAL-RELATED"/>
    <property type="match status" value="1"/>
</dbReference>
<dbReference type="SUPFAM" id="SSF52374">
    <property type="entry name" value="Nucleotidylyl transferase"/>
    <property type="match status" value="1"/>
</dbReference>
<evidence type="ECO:0000256" key="5">
    <source>
        <dbReference type="ARBA" id="ARBA00022840"/>
    </source>
</evidence>
<dbReference type="AlphaFoldDB" id="A0A8S3UL20"/>
<evidence type="ECO:0000256" key="11">
    <source>
        <dbReference type="ARBA" id="ARBA00049595"/>
    </source>
</evidence>
<evidence type="ECO:0000256" key="7">
    <source>
        <dbReference type="ARBA" id="ARBA00023146"/>
    </source>
</evidence>
<dbReference type="SUPFAM" id="SSF47323">
    <property type="entry name" value="Anticodon-binding domain of a subclass of class I aminoacyl-tRNA synthetases"/>
    <property type="match status" value="1"/>
</dbReference>
<evidence type="ECO:0000256" key="6">
    <source>
        <dbReference type="ARBA" id="ARBA00022917"/>
    </source>
</evidence>
<reference evidence="14" key="1">
    <citation type="submission" date="2021-03" db="EMBL/GenBank/DDBJ databases">
        <authorList>
            <person name="Bekaert M."/>
        </authorList>
    </citation>
    <scope>NUCLEOTIDE SEQUENCE</scope>
</reference>
<dbReference type="GO" id="GO:0005524">
    <property type="term" value="F:ATP binding"/>
    <property type="evidence" value="ECO:0007669"/>
    <property type="project" value="UniProtKB-KW"/>
</dbReference>
<evidence type="ECO:0000313" key="14">
    <source>
        <dbReference type="EMBL" id="CAG2246283.1"/>
    </source>
</evidence>
<dbReference type="GO" id="GO:0005739">
    <property type="term" value="C:mitochondrion"/>
    <property type="evidence" value="ECO:0007669"/>
    <property type="project" value="TreeGrafter"/>
</dbReference>
<dbReference type="InterPro" id="IPR014729">
    <property type="entry name" value="Rossmann-like_a/b/a_fold"/>
</dbReference>
<comment type="catalytic activity">
    <reaction evidence="10">
        <text>tRNA(Arg) + L-arginine + ATP = L-arginyl-tRNA(Arg) + AMP + diphosphate</text>
        <dbReference type="Rhea" id="RHEA:20301"/>
        <dbReference type="Rhea" id="RHEA-COMP:9658"/>
        <dbReference type="Rhea" id="RHEA-COMP:9673"/>
        <dbReference type="ChEBI" id="CHEBI:30616"/>
        <dbReference type="ChEBI" id="CHEBI:32682"/>
        <dbReference type="ChEBI" id="CHEBI:33019"/>
        <dbReference type="ChEBI" id="CHEBI:78442"/>
        <dbReference type="ChEBI" id="CHEBI:78513"/>
        <dbReference type="ChEBI" id="CHEBI:456215"/>
        <dbReference type="EC" id="6.1.1.19"/>
    </reaction>
</comment>
<protein>
    <recommendedName>
        <fullName evidence="9">Probable arginine--tRNA ligase, mitochondrial</fullName>
        <ecNumber evidence="2">6.1.1.19</ecNumber>
    </recommendedName>
    <alternativeName>
        <fullName evidence="8">Arginyl-tRNA synthetase</fullName>
    </alternativeName>
</protein>
<dbReference type="GO" id="GO:0004814">
    <property type="term" value="F:arginine-tRNA ligase activity"/>
    <property type="evidence" value="ECO:0007669"/>
    <property type="project" value="UniProtKB-EC"/>
</dbReference>
<gene>
    <name evidence="14" type="ORF">MEDL_58258</name>
</gene>
<dbReference type="OrthoDB" id="68056at2759"/>
<evidence type="ECO:0000256" key="4">
    <source>
        <dbReference type="ARBA" id="ARBA00022741"/>
    </source>
</evidence>
<evidence type="ECO:0000256" key="10">
    <source>
        <dbReference type="ARBA" id="ARBA00049339"/>
    </source>
</evidence>
<dbReference type="InterPro" id="IPR001278">
    <property type="entry name" value="Arg-tRNA-ligase"/>
</dbReference>
<accession>A0A8S3UL20</accession>
<evidence type="ECO:0000256" key="1">
    <source>
        <dbReference type="ARBA" id="ARBA00005594"/>
    </source>
</evidence>
<keyword evidence="15" id="KW-1185">Reference proteome</keyword>
<dbReference type="EMBL" id="CAJPWZ010002851">
    <property type="protein sequence ID" value="CAG2246283.1"/>
    <property type="molecule type" value="Genomic_DNA"/>
</dbReference>
<evidence type="ECO:0000313" key="15">
    <source>
        <dbReference type="Proteomes" id="UP000683360"/>
    </source>
</evidence>
<dbReference type="FunFam" id="1.10.730.10:FF:000006">
    <property type="entry name" value="Arginyl-tRNA synthetase 2, mitochondrial"/>
    <property type="match status" value="1"/>
</dbReference>
<dbReference type="Pfam" id="PF00750">
    <property type="entry name" value="tRNA-synt_1d"/>
    <property type="match status" value="2"/>
</dbReference>
<keyword evidence="7 12" id="KW-0030">Aminoacyl-tRNA synthetase</keyword>
<evidence type="ECO:0000256" key="12">
    <source>
        <dbReference type="RuleBase" id="RU363038"/>
    </source>
</evidence>
<dbReference type="Gene3D" id="3.40.50.620">
    <property type="entry name" value="HUPs"/>
    <property type="match status" value="2"/>
</dbReference>
<keyword evidence="6 12" id="KW-0648">Protein biosynthesis</keyword>
<organism evidence="14 15">
    <name type="scientific">Mytilus edulis</name>
    <name type="common">Blue mussel</name>
    <dbReference type="NCBI Taxonomy" id="6550"/>
    <lineage>
        <taxon>Eukaryota</taxon>
        <taxon>Metazoa</taxon>
        <taxon>Spiralia</taxon>
        <taxon>Lophotrochozoa</taxon>
        <taxon>Mollusca</taxon>
        <taxon>Bivalvia</taxon>
        <taxon>Autobranchia</taxon>
        <taxon>Pteriomorphia</taxon>
        <taxon>Mytilida</taxon>
        <taxon>Mytiloidea</taxon>
        <taxon>Mytilidae</taxon>
        <taxon>Mytilinae</taxon>
        <taxon>Mytilus</taxon>
    </lineage>
</organism>
<dbReference type="NCBIfam" id="TIGR00456">
    <property type="entry name" value="argS"/>
    <property type="match status" value="1"/>
</dbReference>
<dbReference type="GO" id="GO:0032543">
    <property type="term" value="P:mitochondrial translation"/>
    <property type="evidence" value="ECO:0007669"/>
    <property type="project" value="TreeGrafter"/>
</dbReference>
<comment type="similarity">
    <text evidence="1 12">Belongs to the class-I aminoacyl-tRNA synthetase family.</text>
</comment>
<name>A0A8S3UL20_MYTED</name>
<dbReference type="Gene3D" id="1.10.730.10">
    <property type="entry name" value="Isoleucyl-tRNA Synthetase, Domain 1"/>
    <property type="match status" value="1"/>
</dbReference>
<sequence length="688" mass="78785">MSVYMRREFAKLASLKPIINHGKTNGLKVIKFLRSGNKEVTQSGRTEALEDILTANIKYRLVTKKTRLQDPQFYISVSDVKETIPGLNQTLFSDNQAISQELHPLPIDYADETNGRINFFIKPCYLCNIILKKVLSEGDTYGYHGIIKDKQTILVEYSSPNIAKPFHAGHLRSAIIGNFISNLYEAVGHKVIRINYLGDWGTQYGKCITRSTHTSDWGTQYGKCITQSTHTSDWGTQYGKCITQSTHTSDWGTQYGKCITQSTHTSDWGTQYGLLAQGFNKYGNKEDLNKDPMKHLYMVYVKINEDVAKEQQNSGPDKHEKGETHRKSLEIFRNMEQGTASEDLQLWKHFRDISIEKYREVYERLNIKFTDYEGESMYSKKSLELIEELKQRDLLHIDDTTGKGYIDIEDEKDNIKAVVQKSDGSTLYLTRDIAAVLDRHKRYNFDRTHYVVEDGQDLHFKMLKGILQKLNVPWIQRYGDQIHIRFGRISNLSTRKGKAVFLDDILNEAKRKDNKTIHSKQTSKEVDSTETVADILGVSSIIVQDLKEKRLNTYKFSWDKVLSFKGDSGIVLQYAHARLCSLIDQCGCDIHSTDFDTKYLTEPEAIQLILHIASYEDTVDKCLTSLEACHLVHYLFSLSKFISVAHRNLKVKDQPKEIAQARLQVFKCAKTTLANGMTLLGITPLDKM</sequence>
<evidence type="ECO:0000259" key="13">
    <source>
        <dbReference type="SMART" id="SM00836"/>
    </source>
</evidence>